<evidence type="ECO:0000256" key="3">
    <source>
        <dbReference type="SAM" id="SignalP"/>
    </source>
</evidence>
<evidence type="ECO:0000259" key="4">
    <source>
        <dbReference type="Pfam" id="PF01103"/>
    </source>
</evidence>
<keyword evidence="2" id="KW-0472">Membrane</keyword>
<dbReference type="Pfam" id="PF01103">
    <property type="entry name" value="Omp85"/>
    <property type="match status" value="1"/>
</dbReference>
<evidence type="ECO:0000256" key="2">
    <source>
        <dbReference type="ARBA" id="ARBA00023136"/>
    </source>
</evidence>
<reference evidence="6" key="1">
    <citation type="submission" date="2023-07" db="EMBL/GenBank/DDBJ databases">
        <title>Draft genome sequence of Agarivorans aestuarii strain ZMCS4, a CAZymes producing bacteria isolated from the marine brown algae Clodostephus spongiosus.</title>
        <authorList>
            <person name="Lorente B."/>
            <person name="Cabral C."/>
            <person name="Frias J."/>
            <person name="Faria J."/>
            <person name="Toubarro D."/>
        </authorList>
    </citation>
    <scope>NUCLEOTIDE SEQUENCE [LARGE SCALE GENOMIC DNA]</scope>
    <source>
        <strain evidence="6">ZMCS4</strain>
    </source>
</reference>
<organism evidence="5 6">
    <name type="scientific">Agarivorans aestuarii</name>
    <dbReference type="NCBI Taxonomy" id="1563703"/>
    <lineage>
        <taxon>Bacteria</taxon>
        <taxon>Pseudomonadati</taxon>
        <taxon>Pseudomonadota</taxon>
        <taxon>Gammaproteobacteria</taxon>
        <taxon>Alteromonadales</taxon>
        <taxon>Alteromonadaceae</taxon>
        <taxon>Agarivorans</taxon>
    </lineage>
</organism>
<comment type="caution">
    <text evidence="5">The sequence shown here is derived from an EMBL/GenBank/DDBJ whole genome shotgun (WGS) entry which is preliminary data.</text>
</comment>
<dbReference type="Gene3D" id="2.40.160.50">
    <property type="entry name" value="membrane protein fhac: a member of the omp85/tpsb transporter family"/>
    <property type="match status" value="1"/>
</dbReference>
<feature type="domain" description="Bacterial surface antigen (D15)" evidence="4">
    <location>
        <begin position="209"/>
        <end position="277"/>
    </location>
</feature>
<keyword evidence="6" id="KW-1185">Reference proteome</keyword>
<evidence type="ECO:0000256" key="1">
    <source>
        <dbReference type="ARBA" id="ARBA00004370"/>
    </source>
</evidence>
<accession>A0ABU7G411</accession>
<sequence length="384" mass="42003">MRLSPFALALPLLFSAGHSQADFFEQFVDPTDGRMDASQWLVDNAVGFLPVPIIITDPAVGYGGGLVLAFFHENEELQNEEPDDPNAPLKLTPSVSGLLGLATENGTRGAGAFHMGIWKQDSIRYIGAIAGVDANIDSFRLPSDGGIGDIPIRVNLKGTYLLQQIRFRLGDSPWFAGAKYTFLNSDSEFSIDNLPDYLKPQLSMKDGGVSLLLNYDTRDNSFSPNQGLYGNVSYAKHADYFGGDNDYSIASGEFSGFSYLGNSFQGSMRLSASSAHGDTPYYALPFIDMRGIPAMRYQGERMATLQGELRYDFDARWSAVVFGGVGQAFSAEQNLGDTPNRYAKGLGFRYLMARRFNLRTGIDVARGPEDTTLHFIVGAGWSDF</sequence>
<name>A0ABU7G411_9ALTE</name>
<comment type="subcellular location">
    <subcellularLocation>
        <location evidence="1">Membrane</location>
    </subcellularLocation>
</comment>
<gene>
    <name evidence="5" type="ORF">SNR37_003576</name>
</gene>
<dbReference type="Proteomes" id="UP001310248">
    <property type="component" value="Unassembled WGS sequence"/>
</dbReference>
<feature type="chain" id="PRO_5046749068" evidence="3">
    <location>
        <begin position="22"/>
        <end position="384"/>
    </location>
</feature>
<dbReference type="RefSeq" id="WP_329775317.1">
    <property type="nucleotide sequence ID" value="NZ_JAYDYW010000007.1"/>
</dbReference>
<protein>
    <submittedName>
        <fullName evidence="5">Glyceraldehyde-3-phosphate dehydrogenase</fullName>
    </submittedName>
</protein>
<feature type="signal peptide" evidence="3">
    <location>
        <begin position="1"/>
        <end position="21"/>
    </location>
</feature>
<keyword evidence="3" id="KW-0732">Signal</keyword>
<dbReference type="InterPro" id="IPR000184">
    <property type="entry name" value="Bac_surfAg_D15"/>
</dbReference>
<dbReference type="EMBL" id="JAYDYW010000007">
    <property type="protein sequence ID" value="MEE1674144.1"/>
    <property type="molecule type" value="Genomic_DNA"/>
</dbReference>
<evidence type="ECO:0000313" key="6">
    <source>
        <dbReference type="Proteomes" id="UP001310248"/>
    </source>
</evidence>
<evidence type="ECO:0000313" key="5">
    <source>
        <dbReference type="EMBL" id="MEE1674144.1"/>
    </source>
</evidence>
<proteinExistence type="predicted"/>